<name>A0AAD7ZFA8_DIPPU</name>
<dbReference type="Pfam" id="PF20520">
    <property type="entry name" value="Ac45-VOA1_TM"/>
    <property type="match status" value="1"/>
</dbReference>
<dbReference type="GO" id="GO:0030641">
    <property type="term" value="P:regulation of cellular pH"/>
    <property type="evidence" value="ECO:0007669"/>
    <property type="project" value="TreeGrafter"/>
</dbReference>
<evidence type="ECO:0000256" key="5">
    <source>
        <dbReference type="ARBA" id="ARBA00023136"/>
    </source>
</evidence>
<evidence type="ECO:0000313" key="8">
    <source>
        <dbReference type="EMBL" id="KAJ9579262.1"/>
    </source>
</evidence>
<evidence type="ECO:0000313" key="9">
    <source>
        <dbReference type="Proteomes" id="UP001233999"/>
    </source>
</evidence>
<feature type="transmembrane region" description="Helical" evidence="6">
    <location>
        <begin position="20"/>
        <end position="48"/>
    </location>
</feature>
<evidence type="ECO:0000259" key="7">
    <source>
        <dbReference type="Pfam" id="PF20520"/>
    </source>
</evidence>
<reference evidence="8" key="2">
    <citation type="submission" date="2023-05" db="EMBL/GenBank/DDBJ databases">
        <authorList>
            <person name="Fouks B."/>
        </authorList>
    </citation>
    <scope>NUCLEOTIDE SEQUENCE</scope>
    <source>
        <strain evidence="8">Stay&amp;Tobe</strain>
        <tissue evidence="8">Testes</tissue>
    </source>
</reference>
<dbReference type="Proteomes" id="UP001233999">
    <property type="component" value="Unassembled WGS sequence"/>
</dbReference>
<keyword evidence="9" id="KW-1185">Reference proteome</keyword>
<keyword evidence="5 6" id="KW-0472">Membrane</keyword>
<dbReference type="InterPro" id="IPR046756">
    <property type="entry name" value="VAS1/VOA1_TM"/>
</dbReference>
<feature type="non-terminal residue" evidence="8">
    <location>
        <position position="1"/>
    </location>
</feature>
<keyword evidence="4 6" id="KW-1133">Transmembrane helix</keyword>
<proteinExistence type="inferred from homology"/>
<sequence length="71" mass="8214">VQPFFEANEDRIFGDAYDCVYFFTVPIWSGLFVCIIFSLIMIFGLCMIMDIKTMDRFDDPKGKTITINVAE</sequence>
<dbReference type="PANTHER" id="PTHR12471">
    <property type="entry name" value="VACUOLAR ATP SYNTHASE SUBUNIT S1"/>
    <property type="match status" value="1"/>
</dbReference>
<feature type="domain" description="V-type proton ATPase subunit S1/VOA1 transmembrane" evidence="7">
    <location>
        <begin position="22"/>
        <end position="59"/>
    </location>
</feature>
<protein>
    <recommendedName>
        <fullName evidence="7">V-type proton ATPase subunit S1/VOA1 transmembrane domain-containing protein</fullName>
    </recommendedName>
</protein>
<comment type="similarity">
    <text evidence="2">Belongs to the vacuolar ATPase subunit S1 family.</text>
</comment>
<evidence type="ECO:0000256" key="6">
    <source>
        <dbReference type="SAM" id="Phobius"/>
    </source>
</evidence>
<accession>A0AAD7ZFA8</accession>
<evidence type="ECO:0000256" key="2">
    <source>
        <dbReference type="ARBA" id="ARBA00009037"/>
    </source>
</evidence>
<dbReference type="EMBL" id="JASPKZ010008562">
    <property type="protein sequence ID" value="KAJ9579262.1"/>
    <property type="molecule type" value="Genomic_DNA"/>
</dbReference>
<comment type="subcellular location">
    <subcellularLocation>
        <location evidence="1">Membrane</location>
        <topology evidence="1">Single-pass membrane protein</topology>
    </subcellularLocation>
</comment>
<evidence type="ECO:0000256" key="4">
    <source>
        <dbReference type="ARBA" id="ARBA00022989"/>
    </source>
</evidence>
<evidence type="ECO:0000256" key="1">
    <source>
        <dbReference type="ARBA" id="ARBA00004167"/>
    </source>
</evidence>
<evidence type="ECO:0000256" key="3">
    <source>
        <dbReference type="ARBA" id="ARBA00022692"/>
    </source>
</evidence>
<gene>
    <name evidence="8" type="ORF">L9F63_024630</name>
</gene>
<dbReference type="AlphaFoldDB" id="A0AAD7ZFA8"/>
<keyword evidence="3 6" id="KW-0812">Transmembrane</keyword>
<comment type="caution">
    <text evidence="8">The sequence shown here is derived from an EMBL/GenBank/DDBJ whole genome shotgun (WGS) entry which is preliminary data.</text>
</comment>
<organism evidence="8 9">
    <name type="scientific">Diploptera punctata</name>
    <name type="common">Pacific beetle cockroach</name>
    <dbReference type="NCBI Taxonomy" id="6984"/>
    <lineage>
        <taxon>Eukaryota</taxon>
        <taxon>Metazoa</taxon>
        <taxon>Ecdysozoa</taxon>
        <taxon>Arthropoda</taxon>
        <taxon>Hexapoda</taxon>
        <taxon>Insecta</taxon>
        <taxon>Pterygota</taxon>
        <taxon>Neoptera</taxon>
        <taxon>Polyneoptera</taxon>
        <taxon>Dictyoptera</taxon>
        <taxon>Blattodea</taxon>
        <taxon>Blaberoidea</taxon>
        <taxon>Blaberidae</taxon>
        <taxon>Diplopterinae</taxon>
        <taxon>Diploptera</taxon>
    </lineage>
</organism>
<dbReference type="GO" id="GO:0001671">
    <property type="term" value="F:ATPase activator activity"/>
    <property type="evidence" value="ECO:0007669"/>
    <property type="project" value="TreeGrafter"/>
</dbReference>
<dbReference type="PANTHER" id="PTHR12471:SF7">
    <property type="entry name" value="V-TYPE PROTON ATPASE SUBUNIT S1"/>
    <property type="match status" value="1"/>
</dbReference>
<dbReference type="GO" id="GO:0033176">
    <property type="term" value="C:proton-transporting V-type ATPase complex"/>
    <property type="evidence" value="ECO:0007669"/>
    <property type="project" value="TreeGrafter"/>
</dbReference>
<dbReference type="InterPro" id="IPR008388">
    <property type="entry name" value="Ac45_acc_su"/>
</dbReference>
<reference evidence="8" key="1">
    <citation type="journal article" date="2023" name="IScience">
        <title>Live-bearing cockroach genome reveals convergent evolutionary mechanisms linked to viviparity in insects and beyond.</title>
        <authorList>
            <person name="Fouks B."/>
            <person name="Harrison M.C."/>
            <person name="Mikhailova A.A."/>
            <person name="Marchal E."/>
            <person name="English S."/>
            <person name="Carruthers M."/>
            <person name="Jennings E.C."/>
            <person name="Chiamaka E.L."/>
            <person name="Frigard R.A."/>
            <person name="Pippel M."/>
            <person name="Attardo G.M."/>
            <person name="Benoit J.B."/>
            <person name="Bornberg-Bauer E."/>
            <person name="Tobe S.S."/>
        </authorList>
    </citation>
    <scope>NUCLEOTIDE SEQUENCE</scope>
    <source>
        <strain evidence="8">Stay&amp;Tobe</strain>
    </source>
</reference>